<name>A0ABD0KBJ6_9CAEN</name>
<accession>A0ABD0KBJ6</accession>
<feature type="region of interest" description="Disordered" evidence="1">
    <location>
        <begin position="18"/>
        <end position="39"/>
    </location>
</feature>
<dbReference type="EMBL" id="JACVVK020000210">
    <property type="protein sequence ID" value="KAK7484412.1"/>
    <property type="molecule type" value="Genomic_DNA"/>
</dbReference>
<protein>
    <submittedName>
        <fullName evidence="3">Uncharacterized protein</fullName>
    </submittedName>
</protein>
<organism evidence="3 4">
    <name type="scientific">Batillaria attramentaria</name>
    <dbReference type="NCBI Taxonomy" id="370345"/>
    <lineage>
        <taxon>Eukaryota</taxon>
        <taxon>Metazoa</taxon>
        <taxon>Spiralia</taxon>
        <taxon>Lophotrochozoa</taxon>
        <taxon>Mollusca</taxon>
        <taxon>Gastropoda</taxon>
        <taxon>Caenogastropoda</taxon>
        <taxon>Sorbeoconcha</taxon>
        <taxon>Cerithioidea</taxon>
        <taxon>Batillariidae</taxon>
        <taxon>Batillaria</taxon>
    </lineage>
</organism>
<comment type="caution">
    <text evidence="3">The sequence shown here is derived from an EMBL/GenBank/DDBJ whole genome shotgun (WGS) entry which is preliminary data.</text>
</comment>
<dbReference type="Proteomes" id="UP001519460">
    <property type="component" value="Unassembled WGS sequence"/>
</dbReference>
<evidence type="ECO:0000313" key="4">
    <source>
        <dbReference type="Proteomes" id="UP001519460"/>
    </source>
</evidence>
<keyword evidence="2" id="KW-0472">Membrane</keyword>
<proteinExistence type="predicted"/>
<sequence length="206" mass="22914">MGGTTSSTSIVKFDVLRDRDTRECPEDPAASDPTTTDLNRLTTPLSFENEHYIGISPGHDGNRKKTKSCKEKPACRLTTEADNRIYVIVAALFVLLDVLLLTLFIVVLVLPENVQTTDDPEASTSSLSRKVALEDSAFCLPCSKVYLNKLEVEQNRFKVNVHNATASDSDDLGICCEEPLSDLKYFVQTMVSVQCLCSGHFHWYFV</sequence>
<keyword evidence="2" id="KW-1133">Transmembrane helix</keyword>
<reference evidence="3 4" key="1">
    <citation type="journal article" date="2023" name="Sci. Data">
        <title>Genome assembly of the Korean intertidal mud-creeper Batillaria attramentaria.</title>
        <authorList>
            <person name="Patra A.K."/>
            <person name="Ho P.T."/>
            <person name="Jun S."/>
            <person name="Lee S.J."/>
            <person name="Kim Y."/>
            <person name="Won Y.J."/>
        </authorList>
    </citation>
    <scope>NUCLEOTIDE SEQUENCE [LARGE SCALE GENOMIC DNA]</scope>
    <source>
        <strain evidence="3">Wonlab-2016</strain>
    </source>
</reference>
<evidence type="ECO:0000313" key="3">
    <source>
        <dbReference type="EMBL" id="KAK7484412.1"/>
    </source>
</evidence>
<gene>
    <name evidence="3" type="ORF">BaRGS_00024297</name>
</gene>
<evidence type="ECO:0000256" key="2">
    <source>
        <dbReference type="SAM" id="Phobius"/>
    </source>
</evidence>
<keyword evidence="4" id="KW-1185">Reference proteome</keyword>
<keyword evidence="2" id="KW-0812">Transmembrane</keyword>
<dbReference type="AlphaFoldDB" id="A0ABD0KBJ6"/>
<evidence type="ECO:0000256" key="1">
    <source>
        <dbReference type="SAM" id="MobiDB-lite"/>
    </source>
</evidence>
<feature type="transmembrane region" description="Helical" evidence="2">
    <location>
        <begin position="85"/>
        <end position="110"/>
    </location>
</feature>